<dbReference type="InterPro" id="IPR042099">
    <property type="entry name" value="ANL_N_sf"/>
</dbReference>
<keyword evidence="1" id="KW-0436">Ligase</keyword>
<gene>
    <name evidence="1" type="ORF">J2X05_000668</name>
</gene>
<dbReference type="Gene3D" id="3.40.50.12780">
    <property type="entry name" value="N-terminal domain of ligase-like"/>
    <property type="match status" value="1"/>
</dbReference>
<protein>
    <submittedName>
        <fullName evidence="1">Phenylacetate-CoA ligase</fullName>
        <ecNumber evidence="1">6.2.1.30</ecNumber>
    </submittedName>
</protein>
<reference evidence="1 2" key="1">
    <citation type="submission" date="2023-07" db="EMBL/GenBank/DDBJ databases">
        <title>Sorghum-associated microbial communities from plants grown in Nebraska, USA.</title>
        <authorList>
            <person name="Schachtman D."/>
        </authorList>
    </citation>
    <scope>NUCLEOTIDE SEQUENCE [LARGE SCALE GENOMIC DNA]</scope>
    <source>
        <strain evidence="1 2">BE190</strain>
    </source>
</reference>
<dbReference type="EC" id="6.2.1.30" evidence="1"/>
<dbReference type="EMBL" id="JAVDVX010000001">
    <property type="protein sequence ID" value="MDR7088665.1"/>
    <property type="molecule type" value="Genomic_DNA"/>
</dbReference>
<comment type="caution">
    <text evidence="1">The sequence shown here is derived from an EMBL/GenBank/DDBJ whole genome shotgun (WGS) entry which is preliminary data.</text>
</comment>
<evidence type="ECO:0000313" key="1">
    <source>
        <dbReference type="EMBL" id="MDR7088665.1"/>
    </source>
</evidence>
<keyword evidence="2" id="KW-1185">Reference proteome</keyword>
<dbReference type="GO" id="GO:0047475">
    <property type="term" value="F:phenylacetate-CoA ligase activity"/>
    <property type="evidence" value="ECO:0007669"/>
    <property type="project" value="UniProtKB-EC"/>
</dbReference>
<proteinExistence type="predicted"/>
<dbReference type="RefSeq" id="WP_310068579.1">
    <property type="nucleotide sequence ID" value="NZ_JAVDVX010000001.1"/>
</dbReference>
<dbReference type="Proteomes" id="UP001253595">
    <property type="component" value="Unassembled WGS sequence"/>
</dbReference>
<organism evidence="1 2">
    <name type="scientific">Cellvibrio fibrivorans</name>
    <dbReference type="NCBI Taxonomy" id="126350"/>
    <lineage>
        <taxon>Bacteria</taxon>
        <taxon>Pseudomonadati</taxon>
        <taxon>Pseudomonadota</taxon>
        <taxon>Gammaproteobacteria</taxon>
        <taxon>Cellvibrionales</taxon>
        <taxon>Cellvibrionaceae</taxon>
        <taxon>Cellvibrio</taxon>
    </lineage>
</organism>
<dbReference type="PANTHER" id="PTHR36932:SF1">
    <property type="entry name" value="CAPSULAR POLYSACCHARIDE BIOSYNTHESIS PROTEIN"/>
    <property type="match status" value="1"/>
</dbReference>
<evidence type="ECO:0000313" key="2">
    <source>
        <dbReference type="Proteomes" id="UP001253595"/>
    </source>
</evidence>
<dbReference type="PANTHER" id="PTHR36932">
    <property type="entry name" value="CAPSULAR POLYSACCHARIDE BIOSYNTHESIS PROTEIN"/>
    <property type="match status" value="1"/>
</dbReference>
<dbReference type="InterPro" id="IPR053158">
    <property type="entry name" value="CapK_Type1_Caps_Biosynth"/>
</dbReference>
<accession>A0ABU1UU06</accession>
<name>A0ABU1UU06_9GAMM</name>
<sequence length="446" mass="50929">MSNAIYLAMPRQLQNLALTAYGKNLYRQRFVGGIPANYQTDLIPFRTIRPIDLQHQQQRLQQLIQHCKDYVPYYRNLLRNVSTDKITTGDLSNMLPILTKAELKKDPELFISTSPEFKDKLRSANTSGSSGTPLSVKYTDEARRINYRFYEQALALFECNYRSKSTTFAGRILYKSPGKHPDRYDSYNNTQYLSSYFISDDTVASYVDALNRWAPDFIDSYPSAIVELLKLAKQKQLKFTFSPKCVLTSSETLTTDARQLIESTLNTTVIDHYGCTEMAINAVSVGKYYFSDPLFSILEFEHQFDNSYELITTGLLNFGMPLLRYKIGDLVERSSDFAHGFDAIDGRTDDVIITPEGKRVGRMDPAFKGIDGIEFAQIIQEKIDLINVKIILSPNTQHLFKPELLIENIKERTSRKINVSIDYVNEIKKGANGKFKSVISKMQSTQ</sequence>
<dbReference type="SUPFAM" id="SSF56801">
    <property type="entry name" value="Acetyl-CoA synthetase-like"/>
    <property type="match status" value="1"/>
</dbReference>